<dbReference type="PhylomeDB" id="A0A022QTC6"/>
<organism evidence="2 3">
    <name type="scientific">Erythranthe guttata</name>
    <name type="common">Yellow monkey flower</name>
    <name type="synonym">Mimulus guttatus</name>
    <dbReference type="NCBI Taxonomy" id="4155"/>
    <lineage>
        <taxon>Eukaryota</taxon>
        <taxon>Viridiplantae</taxon>
        <taxon>Streptophyta</taxon>
        <taxon>Embryophyta</taxon>
        <taxon>Tracheophyta</taxon>
        <taxon>Spermatophyta</taxon>
        <taxon>Magnoliopsida</taxon>
        <taxon>eudicotyledons</taxon>
        <taxon>Gunneridae</taxon>
        <taxon>Pentapetalae</taxon>
        <taxon>asterids</taxon>
        <taxon>lamiids</taxon>
        <taxon>Lamiales</taxon>
        <taxon>Phrymaceae</taxon>
        <taxon>Erythranthe</taxon>
    </lineage>
</organism>
<proteinExistence type="predicted"/>
<gene>
    <name evidence="2" type="ORF">MIMGU_mgv1a015688mg</name>
</gene>
<dbReference type="Pfam" id="PF08576">
    <property type="entry name" value="DUF1764"/>
    <property type="match status" value="1"/>
</dbReference>
<dbReference type="PANTHER" id="PTHR34066">
    <property type="entry name" value="GROWTH FACTOR 2"/>
    <property type="match status" value="1"/>
</dbReference>
<dbReference type="eggNOG" id="ENOG502S9GU">
    <property type="taxonomic scope" value="Eukaryota"/>
</dbReference>
<accession>A0A022QTC6</accession>
<feature type="region of interest" description="Disordered" evidence="1">
    <location>
        <begin position="1"/>
        <end position="120"/>
    </location>
</feature>
<keyword evidence="3" id="KW-1185">Reference proteome</keyword>
<reference evidence="2 3" key="1">
    <citation type="journal article" date="2013" name="Proc. Natl. Acad. Sci. U.S.A.">
        <title>Fine-scale variation in meiotic recombination in Mimulus inferred from population shotgun sequencing.</title>
        <authorList>
            <person name="Hellsten U."/>
            <person name="Wright K.M."/>
            <person name="Jenkins J."/>
            <person name="Shu S."/>
            <person name="Yuan Y."/>
            <person name="Wessler S.R."/>
            <person name="Schmutz J."/>
            <person name="Willis J.H."/>
            <person name="Rokhsar D.S."/>
        </authorList>
    </citation>
    <scope>NUCLEOTIDE SEQUENCE [LARGE SCALE GENOMIC DNA]</scope>
    <source>
        <strain evidence="3">cv. DUN x IM62</strain>
    </source>
</reference>
<feature type="compositionally biased region" description="Basic and acidic residues" evidence="1">
    <location>
        <begin position="46"/>
        <end position="62"/>
    </location>
</feature>
<evidence type="ECO:0000313" key="3">
    <source>
        <dbReference type="Proteomes" id="UP000030748"/>
    </source>
</evidence>
<sequence>MTKETSSKKQPKISPKGPSVQQKPSFKPKKKGTEIDKIFAGKKKKLPENDTKPDTKKPDMKKPVKVSTSNVKSHEWSRVTENSANKIKTLKESGIVDRSSSRSRKNNAEGGPRKKTADGLTIYTEDELGYGKSDAGGTPLCPFDCDCCF</sequence>
<dbReference type="STRING" id="4155.A0A022QTC6"/>
<dbReference type="OrthoDB" id="20835at2759"/>
<dbReference type="EMBL" id="KI631158">
    <property type="protein sequence ID" value="EYU29745.1"/>
    <property type="molecule type" value="Genomic_DNA"/>
</dbReference>
<dbReference type="PANTHER" id="PTHR34066:SF1">
    <property type="entry name" value="DUF1764 FAMILY PROTEIN"/>
    <property type="match status" value="1"/>
</dbReference>
<dbReference type="AlphaFoldDB" id="A0A022QTC6"/>
<dbReference type="InterPro" id="IPR013885">
    <property type="entry name" value="DUF1764_euk"/>
</dbReference>
<evidence type="ECO:0000256" key="1">
    <source>
        <dbReference type="SAM" id="MobiDB-lite"/>
    </source>
</evidence>
<dbReference type="KEGG" id="egt:105966497"/>
<protein>
    <recommendedName>
        <fullName evidence="4">DUF1764 domain-containing protein</fullName>
    </recommendedName>
</protein>
<dbReference type="Proteomes" id="UP000030748">
    <property type="component" value="Unassembled WGS sequence"/>
</dbReference>
<dbReference type="OMA" id="DGFNSNP"/>
<name>A0A022QTC6_ERYGU</name>
<evidence type="ECO:0000313" key="2">
    <source>
        <dbReference type="EMBL" id="EYU29745.1"/>
    </source>
</evidence>
<evidence type="ECO:0008006" key="4">
    <source>
        <dbReference type="Google" id="ProtNLM"/>
    </source>
</evidence>